<dbReference type="eggNOG" id="COG1409">
    <property type="taxonomic scope" value="Bacteria"/>
</dbReference>
<dbReference type="SUPFAM" id="SSF56300">
    <property type="entry name" value="Metallo-dependent phosphatases"/>
    <property type="match status" value="1"/>
</dbReference>
<dbReference type="Pfam" id="PF00149">
    <property type="entry name" value="Metallophos"/>
    <property type="match status" value="1"/>
</dbReference>
<gene>
    <name evidence="3" type="ordered locus">Plabr_0919</name>
</gene>
<dbReference type="PANTHER" id="PTHR43143">
    <property type="entry name" value="METALLOPHOSPHOESTERASE, CALCINEURIN SUPERFAMILY"/>
    <property type="match status" value="1"/>
</dbReference>
<feature type="region of interest" description="Disordered" evidence="1">
    <location>
        <begin position="38"/>
        <end position="59"/>
    </location>
</feature>
<dbReference type="Gene3D" id="3.60.21.10">
    <property type="match status" value="1"/>
</dbReference>
<dbReference type="AlphaFoldDB" id="F0SIF2"/>
<dbReference type="InterPro" id="IPR004843">
    <property type="entry name" value="Calcineurin-like_PHP"/>
</dbReference>
<dbReference type="STRING" id="756272.Plabr_0919"/>
<proteinExistence type="predicted"/>
<keyword evidence="4" id="KW-1185">Reference proteome</keyword>
<evidence type="ECO:0000259" key="2">
    <source>
        <dbReference type="Pfam" id="PF00149"/>
    </source>
</evidence>
<evidence type="ECO:0000313" key="4">
    <source>
        <dbReference type="Proteomes" id="UP000006860"/>
    </source>
</evidence>
<dbReference type="PANTHER" id="PTHR43143:SF1">
    <property type="entry name" value="SERINE_THREONINE-PROTEIN PHOSPHATASE CPPED1"/>
    <property type="match status" value="1"/>
</dbReference>
<dbReference type="InterPro" id="IPR029052">
    <property type="entry name" value="Metallo-depent_PP-like"/>
</dbReference>
<sequence>MLLTLPSGPNLPSRCHCFIALVIPIIAILSLSQVVEGHEPDGPVQTQNEQANHEHPTRGLLLPSLEGPRPWSAAPALTGDDRFHFAVVSDRTGGHRPGIWLKAAQRLNWLRPEFVVSVGDLIEGYTADRSAIEAQWQEFLGLVAALEMKFFFVPGNHDVTNPLMQKIWREHFGRAWYSFDYKDVHFICLSSEDPETHIGLGQLEWLADDLAKHSDARWTMMFMHKPLWVHTEAAEAVGSPDPTNWSRVRELLGDRPVTVFTGHTHQYLQYRRGNNEYFNLATTGGGSKLRGEKYGEFDHVTWVTMEPDGPRVVNLTLDGILPGDVVTEELGTQFANFLKNTDLQVAPLIVDDTHVRVGRLQFRTRNEHSTPVTFEVDVHGLPLSGIVFDEADLKWTAEPGQSQELDVEFRLSEAVEISRLKQVFVTATATSHEEVPLQSETKMPLFIGDALKIARASRKIDGDLNDWEEWPWDIAVSEREPIQFNAVYDDTNVYFGIDVIDRQLTDMDQLEIVLDARDLEERLTNPTLSLGSTVITISAPDADGRVKIESTGGAVITAQASRRTEDGFQVEWSMPVSPIYQLQGRNWQGFQAGLRYQDDDSKPKNPVMRNWHAGPGFKQDNRDLIHIFREE</sequence>
<evidence type="ECO:0000256" key="1">
    <source>
        <dbReference type="SAM" id="MobiDB-lite"/>
    </source>
</evidence>
<dbReference type="SUPFAM" id="SSF49344">
    <property type="entry name" value="CBD9-like"/>
    <property type="match status" value="1"/>
</dbReference>
<feature type="domain" description="Calcineurin-like phosphoesterase" evidence="2">
    <location>
        <begin position="86"/>
        <end position="267"/>
    </location>
</feature>
<dbReference type="InterPro" id="IPR051918">
    <property type="entry name" value="STPP_CPPED1"/>
</dbReference>
<dbReference type="GO" id="GO:0016787">
    <property type="term" value="F:hydrolase activity"/>
    <property type="evidence" value="ECO:0007669"/>
    <property type="project" value="InterPro"/>
</dbReference>
<dbReference type="Gene3D" id="2.60.40.1190">
    <property type="match status" value="1"/>
</dbReference>
<dbReference type="Proteomes" id="UP000006860">
    <property type="component" value="Chromosome"/>
</dbReference>
<evidence type="ECO:0000313" key="3">
    <source>
        <dbReference type="EMBL" id="ADY58541.1"/>
    </source>
</evidence>
<name>F0SIF2_RUBBR</name>
<dbReference type="EMBL" id="CP002546">
    <property type="protein sequence ID" value="ADY58541.1"/>
    <property type="molecule type" value="Genomic_DNA"/>
</dbReference>
<dbReference type="HOGENOM" id="CLU_433373_0_0_0"/>
<organism evidence="3 4">
    <name type="scientific">Rubinisphaera brasiliensis (strain ATCC 49424 / DSM 5305 / JCM 21570 / IAM 15109 / NBRC 103401 / IFAM 1448)</name>
    <name type="common">Planctomyces brasiliensis</name>
    <dbReference type="NCBI Taxonomy" id="756272"/>
    <lineage>
        <taxon>Bacteria</taxon>
        <taxon>Pseudomonadati</taxon>
        <taxon>Planctomycetota</taxon>
        <taxon>Planctomycetia</taxon>
        <taxon>Planctomycetales</taxon>
        <taxon>Planctomycetaceae</taxon>
        <taxon>Rubinisphaera</taxon>
    </lineage>
</organism>
<accession>F0SIF2</accession>
<protein>
    <submittedName>
        <fullName evidence="3">Metallophosphoesterase</fullName>
    </submittedName>
</protein>
<dbReference type="OrthoDB" id="235808at2"/>
<reference evidence="4" key="1">
    <citation type="submission" date="2011-02" db="EMBL/GenBank/DDBJ databases">
        <title>The complete genome of Planctomyces brasiliensis DSM 5305.</title>
        <authorList>
            <person name="Lucas S."/>
            <person name="Copeland A."/>
            <person name="Lapidus A."/>
            <person name="Bruce D."/>
            <person name="Goodwin L."/>
            <person name="Pitluck S."/>
            <person name="Kyrpides N."/>
            <person name="Mavromatis K."/>
            <person name="Pagani I."/>
            <person name="Ivanova N."/>
            <person name="Ovchinnikova G."/>
            <person name="Lu M."/>
            <person name="Detter J.C."/>
            <person name="Han C."/>
            <person name="Land M."/>
            <person name="Hauser L."/>
            <person name="Markowitz V."/>
            <person name="Cheng J.-F."/>
            <person name="Hugenholtz P."/>
            <person name="Woyke T."/>
            <person name="Wu D."/>
            <person name="Tindall B."/>
            <person name="Pomrenke H.G."/>
            <person name="Brambilla E."/>
            <person name="Klenk H.-P."/>
            <person name="Eisen J.A."/>
        </authorList>
    </citation>
    <scope>NUCLEOTIDE SEQUENCE [LARGE SCALE GENOMIC DNA]</scope>
    <source>
        <strain evidence="4">ATCC 49424 / DSM 5305 / JCM 21570 / NBRC 103401 / IFAM 1448</strain>
    </source>
</reference>
<dbReference type="KEGG" id="pbs:Plabr_0919"/>